<dbReference type="GO" id="GO:0003824">
    <property type="term" value="F:catalytic activity"/>
    <property type="evidence" value="ECO:0007669"/>
    <property type="project" value="InterPro"/>
</dbReference>
<evidence type="ECO:0000313" key="2">
    <source>
        <dbReference type="Proteomes" id="UP000248423"/>
    </source>
</evidence>
<gene>
    <name evidence="1" type="ORF">BO78DRAFT_413291</name>
</gene>
<dbReference type="VEuPathDB" id="FungiDB:BO78DRAFT_413291"/>
<dbReference type="Gene3D" id="3.40.50.1580">
    <property type="entry name" value="Nucleoside phosphorylase domain"/>
    <property type="match status" value="1"/>
</dbReference>
<dbReference type="STRING" id="1448318.A0A319EPA2"/>
<dbReference type="AlphaFoldDB" id="A0A319EPA2"/>
<dbReference type="SUPFAM" id="SSF53167">
    <property type="entry name" value="Purine and uridine phosphorylases"/>
    <property type="match status" value="1"/>
</dbReference>
<accession>A0A319EPA2</accession>
<name>A0A319EPA2_ASPSB</name>
<dbReference type="OrthoDB" id="1577640at2759"/>
<keyword evidence="2" id="KW-1185">Reference proteome</keyword>
<evidence type="ECO:0000313" key="1">
    <source>
        <dbReference type="EMBL" id="PYI12187.1"/>
    </source>
</evidence>
<dbReference type="InterPro" id="IPR035994">
    <property type="entry name" value="Nucleoside_phosphorylase_sf"/>
</dbReference>
<dbReference type="PANTHER" id="PTHR46082:SF11">
    <property type="entry name" value="AAA+ ATPASE DOMAIN-CONTAINING PROTEIN-RELATED"/>
    <property type="match status" value="1"/>
</dbReference>
<dbReference type="PANTHER" id="PTHR46082">
    <property type="entry name" value="ATP/GTP-BINDING PROTEIN-RELATED"/>
    <property type="match status" value="1"/>
</dbReference>
<dbReference type="GO" id="GO:0009116">
    <property type="term" value="P:nucleoside metabolic process"/>
    <property type="evidence" value="ECO:0007669"/>
    <property type="project" value="InterPro"/>
</dbReference>
<dbReference type="InterPro" id="IPR053137">
    <property type="entry name" value="NLR-like"/>
</dbReference>
<reference evidence="1 2" key="1">
    <citation type="submission" date="2018-02" db="EMBL/GenBank/DDBJ databases">
        <title>The genomes of Aspergillus section Nigri reveals drivers in fungal speciation.</title>
        <authorList>
            <consortium name="DOE Joint Genome Institute"/>
            <person name="Vesth T.C."/>
            <person name="Nybo J."/>
            <person name="Theobald S."/>
            <person name="Brandl J."/>
            <person name="Frisvad J.C."/>
            <person name="Nielsen K.F."/>
            <person name="Lyhne E.K."/>
            <person name="Kogle M.E."/>
            <person name="Kuo A."/>
            <person name="Riley R."/>
            <person name="Clum A."/>
            <person name="Nolan M."/>
            <person name="Lipzen A."/>
            <person name="Salamov A."/>
            <person name="Henrissat B."/>
            <person name="Wiebenga A."/>
            <person name="De vries R.P."/>
            <person name="Grigoriev I.V."/>
            <person name="Mortensen U.H."/>
            <person name="Andersen M.R."/>
            <person name="Baker S.E."/>
        </authorList>
    </citation>
    <scope>NUCLEOTIDE SEQUENCE [LARGE SCALE GENOMIC DNA]</scope>
    <source>
        <strain evidence="1 2">CBS 121057</strain>
    </source>
</reference>
<dbReference type="EMBL" id="KZ826316">
    <property type="protein sequence ID" value="PYI12187.1"/>
    <property type="molecule type" value="Genomic_DNA"/>
</dbReference>
<dbReference type="Proteomes" id="UP000248423">
    <property type="component" value="Unassembled WGS sequence"/>
</dbReference>
<protein>
    <submittedName>
        <fullName evidence="1">Uncharacterized protein</fullName>
    </submittedName>
</protein>
<proteinExistence type="predicted"/>
<sequence>MASIKALDSPDLYTVGWIAALSIERAAAMAMLDERHRPPSGFVQHQANTNSYTWGKMGDHKIVIVSLPAGLYGTNSAATTASNLLSPLPQISLSRNKTEL</sequence>
<organism evidence="1 2">
    <name type="scientific">Aspergillus sclerotiicarbonarius (strain CBS 121057 / IBT 28362)</name>
    <dbReference type="NCBI Taxonomy" id="1448318"/>
    <lineage>
        <taxon>Eukaryota</taxon>
        <taxon>Fungi</taxon>
        <taxon>Dikarya</taxon>
        <taxon>Ascomycota</taxon>
        <taxon>Pezizomycotina</taxon>
        <taxon>Eurotiomycetes</taxon>
        <taxon>Eurotiomycetidae</taxon>
        <taxon>Eurotiales</taxon>
        <taxon>Aspergillaceae</taxon>
        <taxon>Aspergillus</taxon>
        <taxon>Aspergillus subgen. Circumdati</taxon>
    </lineage>
</organism>